<dbReference type="PANTHER" id="PTHR31286">
    <property type="entry name" value="GLYCINE-RICH CELL WALL STRUCTURAL PROTEIN 1.8-LIKE"/>
    <property type="match status" value="1"/>
</dbReference>
<dbReference type="InterPro" id="IPR040256">
    <property type="entry name" value="At4g02000-like"/>
</dbReference>
<feature type="compositionally biased region" description="Polar residues" evidence="1">
    <location>
        <begin position="414"/>
        <end position="423"/>
    </location>
</feature>
<evidence type="ECO:0000313" key="4">
    <source>
        <dbReference type="Proteomes" id="UP000233837"/>
    </source>
</evidence>
<name>A0A2I0VYT4_9ASPA</name>
<evidence type="ECO:0000259" key="2">
    <source>
        <dbReference type="Pfam" id="PF14111"/>
    </source>
</evidence>
<evidence type="ECO:0000313" key="3">
    <source>
        <dbReference type="EMBL" id="PKU68571.1"/>
    </source>
</evidence>
<dbReference type="EMBL" id="KZ503081">
    <property type="protein sequence ID" value="PKU68571.1"/>
    <property type="molecule type" value="Genomic_DNA"/>
</dbReference>
<accession>A0A2I0VYT4</accession>
<feature type="region of interest" description="Disordered" evidence="1">
    <location>
        <begin position="254"/>
        <end position="323"/>
    </location>
</feature>
<dbReference type="STRING" id="906689.A0A2I0VYT4"/>
<feature type="domain" description="DUF4283" evidence="2">
    <location>
        <begin position="64"/>
        <end position="146"/>
    </location>
</feature>
<reference evidence="3 4" key="2">
    <citation type="journal article" date="2017" name="Nature">
        <title>The Apostasia genome and the evolution of orchids.</title>
        <authorList>
            <person name="Zhang G.Q."/>
            <person name="Liu K.W."/>
            <person name="Li Z."/>
            <person name="Lohaus R."/>
            <person name="Hsiao Y.Y."/>
            <person name="Niu S.C."/>
            <person name="Wang J.Y."/>
            <person name="Lin Y.C."/>
            <person name="Xu Q."/>
            <person name="Chen L.J."/>
            <person name="Yoshida K."/>
            <person name="Fujiwara S."/>
            <person name="Wang Z.W."/>
            <person name="Zhang Y.Q."/>
            <person name="Mitsuda N."/>
            <person name="Wang M."/>
            <person name="Liu G.H."/>
            <person name="Pecoraro L."/>
            <person name="Huang H.X."/>
            <person name="Xiao X.J."/>
            <person name="Lin M."/>
            <person name="Wu X.Y."/>
            <person name="Wu W.L."/>
            <person name="Chen Y.Y."/>
            <person name="Chang S.B."/>
            <person name="Sakamoto S."/>
            <person name="Ohme-Takagi M."/>
            <person name="Yagi M."/>
            <person name="Zeng S.J."/>
            <person name="Shen C.Y."/>
            <person name="Yeh C.M."/>
            <person name="Luo Y.B."/>
            <person name="Tsai W.C."/>
            <person name="Van de Peer Y."/>
            <person name="Liu Z.J."/>
        </authorList>
    </citation>
    <scope>NUCLEOTIDE SEQUENCE [LARGE SCALE GENOMIC DNA]</scope>
    <source>
        <tissue evidence="3">The whole plant</tissue>
    </source>
</reference>
<feature type="compositionally biased region" description="Polar residues" evidence="1">
    <location>
        <begin position="385"/>
        <end position="406"/>
    </location>
</feature>
<sequence>MANLSSPEEFPPLSSKSILPLPATTLTYRNIVATPRSGKAFVLSSSSPPEDPLDFNEAHVQVAKEEWGLSLIGYSIGRRPFYESLLSAIRKVWKLKGTMKLLSLSDGFFMLKFSSHEDYDMALAGGVWFFLGKPFVLQKWVPNFKPVREEFTSVPIWFKILDLPLPCWTPEGISRIASKVGIPLAVDDLTAEKSRLTYARVCVQVSKDCVYPEIIPITILGEPFSLKIQYEWKPEPCVHCGSIVHIPDFCLSKPPTPPADTQPPPRGRSSSRRPPRPFNKNATNQPQQILTQSAASTSQQPPEKNAISKQHSPAVDLPPPFHPPVVVIPSQTISAEASVTVIPNLNSPTEELPSSSITIPPRQQDKVLSPNRFELLQEGTKEQMPPSTSSSQRETTQIPAQPQTKASRSKQSKKAPNQSSKSQ</sequence>
<feature type="region of interest" description="Disordered" evidence="1">
    <location>
        <begin position="346"/>
        <end position="423"/>
    </location>
</feature>
<feature type="compositionally biased region" description="Pro residues" evidence="1">
    <location>
        <begin position="254"/>
        <end position="266"/>
    </location>
</feature>
<evidence type="ECO:0000256" key="1">
    <source>
        <dbReference type="SAM" id="MobiDB-lite"/>
    </source>
</evidence>
<dbReference type="AlphaFoldDB" id="A0A2I0VYT4"/>
<proteinExistence type="predicted"/>
<dbReference type="PANTHER" id="PTHR31286:SF180">
    <property type="entry name" value="OS10G0362600 PROTEIN"/>
    <property type="match status" value="1"/>
</dbReference>
<feature type="compositionally biased region" description="Polar residues" evidence="1">
    <location>
        <begin position="346"/>
        <end position="358"/>
    </location>
</feature>
<organism evidence="3 4">
    <name type="scientific">Dendrobium catenatum</name>
    <dbReference type="NCBI Taxonomy" id="906689"/>
    <lineage>
        <taxon>Eukaryota</taxon>
        <taxon>Viridiplantae</taxon>
        <taxon>Streptophyta</taxon>
        <taxon>Embryophyta</taxon>
        <taxon>Tracheophyta</taxon>
        <taxon>Spermatophyta</taxon>
        <taxon>Magnoliopsida</taxon>
        <taxon>Liliopsida</taxon>
        <taxon>Asparagales</taxon>
        <taxon>Orchidaceae</taxon>
        <taxon>Epidendroideae</taxon>
        <taxon>Malaxideae</taxon>
        <taxon>Dendrobiinae</taxon>
        <taxon>Dendrobium</taxon>
    </lineage>
</organism>
<dbReference type="Pfam" id="PF14111">
    <property type="entry name" value="DUF4283"/>
    <property type="match status" value="1"/>
</dbReference>
<gene>
    <name evidence="3" type="ORF">MA16_Dca020839</name>
</gene>
<reference evidence="3 4" key="1">
    <citation type="journal article" date="2016" name="Sci. Rep.">
        <title>The Dendrobium catenatum Lindl. genome sequence provides insights into polysaccharide synthase, floral development and adaptive evolution.</title>
        <authorList>
            <person name="Zhang G.Q."/>
            <person name="Xu Q."/>
            <person name="Bian C."/>
            <person name="Tsai W.C."/>
            <person name="Yeh C.M."/>
            <person name="Liu K.W."/>
            <person name="Yoshida K."/>
            <person name="Zhang L.S."/>
            <person name="Chang S.B."/>
            <person name="Chen F."/>
            <person name="Shi Y."/>
            <person name="Su Y.Y."/>
            <person name="Zhang Y.Q."/>
            <person name="Chen L.J."/>
            <person name="Yin Y."/>
            <person name="Lin M."/>
            <person name="Huang H."/>
            <person name="Deng H."/>
            <person name="Wang Z.W."/>
            <person name="Zhu S.L."/>
            <person name="Zhao X."/>
            <person name="Deng C."/>
            <person name="Niu S.C."/>
            <person name="Huang J."/>
            <person name="Wang M."/>
            <person name="Liu G.H."/>
            <person name="Yang H.J."/>
            <person name="Xiao X.J."/>
            <person name="Hsiao Y.Y."/>
            <person name="Wu W.L."/>
            <person name="Chen Y.Y."/>
            <person name="Mitsuda N."/>
            <person name="Ohme-Takagi M."/>
            <person name="Luo Y.B."/>
            <person name="Van de Peer Y."/>
            <person name="Liu Z.J."/>
        </authorList>
    </citation>
    <scope>NUCLEOTIDE SEQUENCE [LARGE SCALE GENOMIC DNA]</scope>
    <source>
        <tissue evidence="3">The whole plant</tissue>
    </source>
</reference>
<keyword evidence="4" id="KW-1185">Reference proteome</keyword>
<feature type="compositionally biased region" description="Polar residues" evidence="1">
    <location>
        <begin position="280"/>
        <end position="311"/>
    </location>
</feature>
<protein>
    <recommendedName>
        <fullName evidence="2">DUF4283 domain-containing protein</fullName>
    </recommendedName>
</protein>
<dbReference type="Proteomes" id="UP000233837">
    <property type="component" value="Unassembled WGS sequence"/>
</dbReference>
<dbReference type="InterPro" id="IPR025558">
    <property type="entry name" value="DUF4283"/>
</dbReference>